<evidence type="ECO:0000313" key="4">
    <source>
        <dbReference type="Proteomes" id="UP000652567"/>
    </source>
</evidence>
<dbReference type="CDD" id="cd03057">
    <property type="entry name" value="GST_N_Beta"/>
    <property type="match status" value="1"/>
</dbReference>
<gene>
    <name evidence="3" type="ORF">C4F51_05400</name>
</gene>
<feature type="domain" description="GST N-terminal" evidence="1">
    <location>
        <begin position="1"/>
        <end position="78"/>
    </location>
</feature>
<dbReference type="SUPFAM" id="SSF47616">
    <property type="entry name" value="GST C-terminal domain-like"/>
    <property type="match status" value="1"/>
</dbReference>
<proteinExistence type="predicted"/>
<evidence type="ECO:0000259" key="1">
    <source>
        <dbReference type="PROSITE" id="PS50404"/>
    </source>
</evidence>
<feature type="domain" description="GST C-terminal" evidence="2">
    <location>
        <begin position="84"/>
        <end position="207"/>
    </location>
</feature>
<keyword evidence="4" id="KW-1185">Reference proteome</keyword>
<dbReference type="CDD" id="cd03188">
    <property type="entry name" value="GST_C_Beta"/>
    <property type="match status" value="1"/>
</dbReference>
<dbReference type="PROSITE" id="PS50404">
    <property type="entry name" value="GST_NTER"/>
    <property type="match status" value="1"/>
</dbReference>
<dbReference type="PROSITE" id="PS50405">
    <property type="entry name" value="GST_CTER"/>
    <property type="match status" value="1"/>
</dbReference>
<dbReference type="SFLD" id="SFLDG01150">
    <property type="entry name" value="Main.1:_Beta-like"/>
    <property type="match status" value="1"/>
</dbReference>
<dbReference type="InterPro" id="IPR036249">
    <property type="entry name" value="Thioredoxin-like_sf"/>
</dbReference>
<name>A0A928YT91_9GAMM</name>
<dbReference type="Gene3D" id="3.40.30.10">
    <property type="entry name" value="Glutaredoxin"/>
    <property type="match status" value="1"/>
</dbReference>
<dbReference type="SFLD" id="SFLDG00358">
    <property type="entry name" value="Main_(cytGST)"/>
    <property type="match status" value="1"/>
</dbReference>
<dbReference type="PANTHER" id="PTHR44051:SF8">
    <property type="entry name" value="GLUTATHIONE S-TRANSFERASE GSTA"/>
    <property type="match status" value="1"/>
</dbReference>
<dbReference type="InterPro" id="IPR004045">
    <property type="entry name" value="Glutathione_S-Trfase_N"/>
</dbReference>
<comment type="caution">
    <text evidence="3">The sequence shown here is derived from an EMBL/GenBank/DDBJ whole genome shotgun (WGS) entry which is preliminary data.</text>
</comment>
<dbReference type="Pfam" id="PF00043">
    <property type="entry name" value="GST_C"/>
    <property type="match status" value="1"/>
</dbReference>
<dbReference type="RefSeq" id="WP_193907823.1">
    <property type="nucleotide sequence ID" value="NZ_PRDL01000001.1"/>
</dbReference>
<dbReference type="SFLD" id="SFLDS00019">
    <property type="entry name" value="Glutathione_Transferase_(cytos"/>
    <property type="match status" value="1"/>
</dbReference>
<dbReference type="AlphaFoldDB" id="A0A928YT91"/>
<evidence type="ECO:0000259" key="2">
    <source>
        <dbReference type="PROSITE" id="PS50405"/>
    </source>
</evidence>
<dbReference type="Gene3D" id="1.20.1050.10">
    <property type="match status" value="1"/>
</dbReference>
<sequence>MTTLYIAPGACSLGTQVVVRELQLPIDIVKVPLRQADSPIHRINPLGRVPALQLDNGTVITENTAILPYLADLKPEAGLIPAAGTVERALVQSWLGFGSAEIHAGAFRIVNRGGSWVSDEGAQQELKDFGKSQLRKSFTHVNNALQNNTWITGDNFTIADAYLGVFVRWLAKFGNEFDDLQQLRRFRDAYEARPSVIAALEFESAKG</sequence>
<organism evidence="3 4">
    <name type="scientific">Cellvibrio polysaccharolyticus</name>
    <dbReference type="NCBI Taxonomy" id="2082724"/>
    <lineage>
        <taxon>Bacteria</taxon>
        <taxon>Pseudomonadati</taxon>
        <taxon>Pseudomonadota</taxon>
        <taxon>Gammaproteobacteria</taxon>
        <taxon>Cellvibrionales</taxon>
        <taxon>Cellvibrionaceae</taxon>
        <taxon>Cellvibrio</taxon>
    </lineage>
</organism>
<dbReference type="InterPro" id="IPR040079">
    <property type="entry name" value="Glutathione_S-Trfase"/>
</dbReference>
<accession>A0A928YT91</accession>
<reference evidence="3" key="1">
    <citation type="submission" date="2018-07" db="EMBL/GenBank/DDBJ databases">
        <title>Genome assembly of strain Ka43.</title>
        <authorList>
            <person name="Kukolya J."/>
            <person name="Nagy I."/>
            <person name="Horvath B."/>
            <person name="Toth A."/>
        </authorList>
    </citation>
    <scope>NUCLEOTIDE SEQUENCE</scope>
    <source>
        <strain evidence="3">KB43</strain>
    </source>
</reference>
<evidence type="ECO:0000313" key="3">
    <source>
        <dbReference type="EMBL" id="MBE8716622.1"/>
    </source>
</evidence>
<dbReference type="EMBL" id="PRDL01000001">
    <property type="protein sequence ID" value="MBE8716622.1"/>
    <property type="molecule type" value="Genomic_DNA"/>
</dbReference>
<dbReference type="Pfam" id="PF13409">
    <property type="entry name" value="GST_N_2"/>
    <property type="match status" value="1"/>
</dbReference>
<dbReference type="InterPro" id="IPR010987">
    <property type="entry name" value="Glutathione-S-Trfase_C-like"/>
</dbReference>
<dbReference type="InterPro" id="IPR036282">
    <property type="entry name" value="Glutathione-S-Trfase_C_sf"/>
</dbReference>
<dbReference type="SUPFAM" id="SSF52833">
    <property type="entry name" value="Thioredoxin-like"/>
    <property type="match status" value="1"/>
</dbReference>
<dbReference type="Proteomes" id="UP000652567">
    <property type="component" value="Unassembled WGS sequence"/>
</dbReference>
<protein>
    <submittedName>
        <fullName evidence="3">Glutathione S-transferase</fullName>
    </submittedName>
</protein>
<dbReference type="InterPro" id="IPR004046">
    <property type="entry name" value="GST_C"/>
</dbReference>
<dbReference type="PANTHER" id="PTHR44051">
    <property type="entry name" value="GLUTATHIONE S-TRANSFERASE-RELATED"/>
    <property type="match status" value="1"/>
</dbReference>